<name>A0AAV4JE15_9GAST</name>
<sequence length="77" mass="8698">MTSCLADIPTRKFLDVETSERNILLIGRETCGLELRDLALTRYQGVSTADQSLWVPVSQCMVQEWVKFSRPIGSSSY</sequence>
<evidence type="ECO:0000313" key="1">
    <source>
        <dbReference type="EMBL" id="GFS19631.1"/>
    </source>
</evidence>
<proteinExistence type="predicted"/>
<dbReference type="AlphaFoldDB" id="A0AAV4JE15"/>
<gene>
    <name evidence="1" type="ORF">ElyMa_005037100</name>
</gene>
<keyword evidence="2" id="KW-1185">Reference proteome</keyword>
<reference evidence="1 2" key="1">
    <citation type="journal article" date="2021" name="Elife">
        <title>Chloroplast acquisition without the gene transfer in kleptoplastic sea slugs, Plakobranchus ocellatus.</title>
        <authorList>
            <person name="Maeda T."/>
            <person name="Takahashi S."/>
            <person name="Yoshida T."/>
            <person name="Shimamura S."/>
            <person name="Takaki Y."/>
            <person name="Nagai Y."/>
            <person name="Toyoda A."/>
            <person name="Suzuki Y."/>
            <person name="Arimoto A."/>
            <person name="Ishii H."/>
            <person name="Satoh N."/>
            <person name="Nishiyama T."/>
            <person name="Hasebe M."/>
            <person name="Maruyama T."/>
            <person name="Minagawa J."/>
            <person name="Obokata J."/>
            <person name="Shigenobu S."/>
        </authorList>
    </citation>
    <scope>NUCLEOTIDE SEQUENCE [LARGE SCALE GENOMIC DNA]</scope>
</reference>
<organism evidence="1 2">
    <name type="scientific">Elysia marginata</name>
    <dbReference type="NCBI Taxonomy" id="1093978"/>
    <lineage>
        <taxon>Eukaryota</taxon>
        <taxon>Metazoa</taxon>
        <taxon>Spiralia</taxon>
        <taxon>Lophotrochozoa</taxon>
        <taxon>Mollusca</taxon>
        <taxon>Gastropoda</taxon>
        <taxon>Heterobranchia</taxon>
        <taxon>Euthyneura</taxon>
        <taxon>Panpulmonata</taxon>
        <taxon>Sacoglossa</taxon>
        <taxon>Placobranchoidea</taxon>
        <taxon>Plakobranchidae</taxon>
        <taxon>Elysia</taxon>
    </lineage>
</organism>
<dbReference type="Proteomes" id="UP000762676">
    <property type="component" value="Unassembled WGS sequence"/>
</dbReference>
<dbReference type="EMBL" id="BMAT01010075">
    <property type="protein sequence ID" value="GFS19631.1"/>
    <property type="molecule type" value="Genomic_DNA"/>
</dbReference>
<accession>A0AAV4JE15</accession>
<comment type="caution">
    <text evidence="1">The sequence shown here is derived from an EMBL/GenBank/DDBJ whole genome shotgun (WGS) entry which is preliminary data.</text>
</comment>
<protein>
    <submittedName>
        <fullName evidence="1">Uncharacterized protein</fullName>
    </submittedName>
</protein>
<evidence type="ECO:0000313" key="2">
    <source>
        <dbReference type="Proteomes" id="UP000762676"/>
    </source>
</evidence>